<dbReference type="Pfam" id="PF07732">
    <property type="entry name" value="Cu-oxidase_3"/>
    <property type="match status" value="1"/>
</dbReference>
<feature type="domain" description="Plastocyanin-like" evidence="15">
    <location>
        <begin position="421"/>
        <end position="558"/>
    </location>
</feature>
<evidence type="ECO:0000256" key="12">
    <source>
        <dbReference type="ARBA" id="ARBA00023185"/>
    </source>
</evidence>
<evidence type="ECO:0000313" key="18">
    <source>
        <dbReference type="Proteomes" id="UP000238479"/>
    </source>
</evidence>
<evidence type="ECO:0000256" key="8">
    <source>
        <dbReference type="ARBA" id="ARBA00022737"/>
    </source>
</evidence>
<dbReference type="Gramene" id="PRQ24514">
    <property type="protein sequence ID" value="PRQ24514"/>
    <property type="gene ID" value="RchiOBHm_Chr6g0273241"/>
</dbReference>
<evidence type="ECO:0000256" key="10">
    <source>
        <dbReference type="ARBA" id="ARBA00023008"/>
    </source>
</evidence>
<evidence type="ECO:0000259" key="14">
    <source>
        <dbReference type="Pfam" id="PF00394"/>
    </source>
</evidence>
<evidence type="ECO:0000256" key="9">
    <source>
        <dbReference type="ARBA" id="ARBA00023002"/>
    </source>
</evidence>
<dbReference type="Proteomes" id="UP000238479">
    <property type="component" value="Chromosome 6"/>
</dbReference>
<comment type="caution">
    <text evidence="17">The sequence shown here is derived from an EMBL/GenBank/DDBJ whole genome shotgun (WGS) entry which is preliminary data.</text>
</comment>
<dbReference type="PANTHER" id="PTHR11709:SF349">
    <property type="entry name" value="LACCASE"/>
    <property type="match status" value="1"/>
</dbReference>
<evidence type="ECO:0000256" key="11">
    <source>
        <dbReference type="ARBA" id="ARBA00023180"/>
    </source>
</evidence>
<dbReference type="SUPFAM" id="SSF49503">
    <property type="entry name" value="Cupredoxins"/>
    <property type="match status" value="3"/>
</dbReference>
<keyword evidence="6 13" id="KW-0964">Secreted</keyword>
<keyword evidence="8 13" id="KW-0677">Repeat</keyword>
<dbReference type="InterPro" id="IPR017761">
    <property type="entry name" value="Laccase"/>
</dbReference>
<keyword evidence="7 13" id="KW-0479">Metal-binding</keyword>
<dbReference type="EC" id="1.10.3.2" evidence="4 13"/>
<dbReference type="Gene3D" id="2.60.40.420">
    <property type="entry name" value="Cupredoxins - blue copper proteins"/>
    <property type="match status" value="3"/>
</dbReference>
<feature type="chain" id="PRO_5015021329" description="Laccase" evidence="13">
    <location>
        <begin position="32"/>
        <end position="593"/>
    </location>
</feature>
<dbReference type="InterPro" id="IPR011707">
    <property type="entry name" value="Cu-oxidase-like_N"/>
</dbReference>
<name>A0A2P6PRG9_ROSCH</name>
<evidence type="ECO:0000256" key="2">
    <source>
        <dbReference type="ARBA" id="ARBA00004271"/>
    </source>
</evidence>
<feature type="domain" description="Plastocyanin-like" evidence="14">
    <location>
        <begin position="168"/>
        <end position="317"/>
    </location>
</feature>
<reference evidence="17 18" key="1">
    <citation type="journal article" date="2018" name="Nat. Genet.">
        <title>The Rosa genome provides new insights in the design of modern roses.</title>
        <authorList>
            <person name="Bendahmane M."/>
        </authorList>
    </citation>
    <scope>NUCLEOTIDE SEQUENCE [LARGE SCALE GENOMIC DNA]</scope>
    <source>
        <strain evidence="18">cv. Old Blush</strain>
    </source>
</reference>
<dbReference type="OMA" id="PVPKDGW"/>
<comment type="catalytic activity">
    <reaction evidence="1 13">
        <text>4 hydroquinone + O2 = 4 benzosemiquinone + 2 H2O</text>
        <dbReference type="Rhea" id="RHEA:11276"/>
        <dbReference type="ChEBI" id="CHEBI:15377"/>
        <dbReference type="ChEBI" id="CHEBI:15379"/>
        <dbReference type="ChEBI" id="CHEBI:17594"/>
        <dbReference type="ChEBI" id="CHEBI:17977"/>
        <dbReference type="EC" id="1.10.3.2"/>
    </reaction>
</comment>
<dbReference type="PROSITE" id="PS00080">
    <property type="entry name" value="MULTICOPPER_OXIDASE2"/>
    <property type="match status" value="1"/>
</dbReference>
<dbReference type="InterPro" id="IPR033138">
    <property type="entry name" value="Cu_oxidase_CS"/>
</dbReference>
<dbReference type="InterPro" id="IPR008972">
    <property type="entry name" value="Cupredoxin"/>
</dbReference>
<dbReference type="PROSITE" id="PS00079">
    <property type="entry name" value="MULTICOPPER_OXIDASE1"/>
    <property type="match status" value="1"/>
</dbReference>
<protein>
    <recommendedName>
        <fullName evidence="4 13">Laccase</fullName>
        <ecNumber evidence="4 13">1.10.3.2</ecNumber>
    </recommendedName>
    <alternativeName>
        <fullName evidence="13">Benzenediol:oxygen oxidoreductase</fullName>
    </alternativeName>
    <alternativeName>
        <fullName evidence="13">Diphenol oxidase</fullName>
    </alternativeName>
    <alternativeName>
        <fullName evidence="13">Urishiol oxidase</fullName>
    </alternativeName>
</protein>
<dbReference type="AlphaFoldDB" id="A0A2P6PRG9"/>
<keyword evidence="18" id="KW-1185">Reference proteome</keyword>
<dbReference type="OrthoDB" id="2121828at2759"/>
<sequence length="593" mass="66378">MGCFKPIGFFCSVFCFAVFVCILLLQSEAEASELYYDFVLKETNFTKLCSTKSALVVNGSFPGPVITARKGDTVYVNVHNEGTYGVTIHWHGIKQPRNPWFDGPEYITQCPIQPGTNFTYTVLLSSEEGTLFWHAHSDWTRATVHGAFVILPAENTTYPFPEPDHEEVLVFSSWYKEDVAILMDEALKYGGLTTLSDSYAINGQPGDFYECSNETTFRLAVDHGSTYLLRLVSSVQNTDMFFAIADHNLTLVGVDGNYVKPVVTNYLMITPGETMDILVTATQPPGHYYMLISPYFDGQADDFDKSVTSAIFQYNGNYTPTSSPIYPDHIPGFYDIDAARNFDRQLKSLASPEHPANVPQHITTRMFIALSISMLRCPNDTCDGPDGNRLASAMNNITFANPSIDVLQAYYRNISGYFEADFPDKPPTLFNFTSDDLMTDNVTLSDQGTRVKMLNYNETVEIVFQGTNVMNSGENHPVHLHGFKFYVVGAGVGNFDNVTDPLTYNLIDPPELNTFPVPKDGWATIRFVADNPGVWFMHCHYDRHMSWGMNTAFIVRNGDTEETSVRPPPDYMPSCGENSIYGGAEQSMFQLEE</sequence>
<evidence type="ECO:0000256" key="7">
    <source>
        <dbReference type="ARBA" id="ARBA00022723"/>
    </source>
</evidence>
<dbReference type="InterPro" id="IPR045087">
    <property type="entry name" value="Cu-oxidase_fam"/>
</dbReference>
<feature type="domain" description="Plastocyanin-like" evidence="16">
    <location>
        <begin position="41"/>
        <end position="153"/>
    </location>
</feature>
<gene>
    <name evidence="17" type="ORF">RchiOBHm_Chr6g0273241</name>
</gene>
<dbReference type="CDD" id="cd13875">
    <property type="entry name" value="CuRO_2_LCC_plant"/>
    <property type="match status" value="1"/>
</dbReference>
<keyword evidence="12 13" id="KW-0439">Lignin degradation</keyword>
<accession>A0A2P6PRG9</accession>
<evidence type="ECO:0000256" key="4">
    <source>
        <dbReference type="ARBA" id="ARBA00012297"/>
    </source>
</evidence>
<dbReference type="GO" id="GO:0046274">
    <property type="term" value="P:lignin catabolic process"/>
    <property type="evidence" value="ECO:0007669"/>
    <property type="project" value="UniProtKB-KW"/>
</dbReference>
<evidence type="ECO:0000256" key="1">
    <source>
        <dbReference type="ARBA" id="ARBA00000349"/>
    </source>
</evidence>
<keyword evidence="11" id="KW-0325">Glycoprotein</keyword>
<evidence type="ECO:0000256" key="3">
    <source>
        <dbReference type="ARBA" id="ARBA00010609"/>
    </source>
</evidence>
<evidence type="ECO:0000313" key="17">
    <source>
        <dbReference type="EMBL" id="PRQ24514.1"/>
    </source>
</evidence>
<dbReference type="Pfam" id="PF07731">
    <property type="entry name" value="Cu-oxidase_2"/>
    <property type="match status" value="1"/>
</dbReference>
<dbReference type="GO" id="GO:0052716">
    <property type="term" value="F:hydroquinone:oxygen oxidoreductase activity"/>
    <property type="evidence" value="ECO:0007669"/>
    <property type="project" value="UniProtKB-EC"/>
</dbReference>
<evidence type="ECO:0000256" key="6">
    <source>
        <dbReference type="ARBA" id="ARBA00022525"/>
    </source>
</evidence>
<dbReference type="EMBL" id="PDCK01000044">
    <property type="protein sequence ID" value="PRQ24514.1"/>
    <property type="molecule type" value="Genomic_DNA"/>
</dbReference>
<dbReference type="CDD" id="cd13849">
    <property type="entry name" value="CuRO_1_LCC_plant"/>
    <property type="match status" value="1"/>
</dbReference>
<dbReference type="NCBIfam" id="TIGR03389">
    <property type="entry name" value="laccase"/>
    <property type="match status" value="1"/>
</dbReference>
<dbReference type="InterPro" id="IPR034285">
    <property type="entry name" value="CuRO_2_LCC"/>
</dbReference>
<dbReference type="InterPro" id="IPR002355">
    <property type="entry name" value="Cu_oxidase_Cu_BS"/>
</dbReference>
<dbReference type="CDD" id="cd13897">
    <property type="entry name" value="CuRO_3_LCC_plant"/>
    <property type="match status" value="1"/>
</dbReference>
<comment type="cofactor">
    <cofactor evidence="13">
        <name>Cu cation</name>
        <dbReference type="ChEBI" id="CHEBI:23378"/>
    </cofactor>
    <text evidence="13">Binds 4 Cu cations per monomer.</text>
</comment>
<comment type="similarity">
    <text evidence="3 13">Belongs to the multicopper oxidase family.</text>
</comment>
<evidence type="ECO:0000259" key="16">
    <source>
        <dbReference type="Pfam" id="PF07732"/>
    </source>
</evidence>
<dbReference type="InterPro" id="IPR011706">
    <property type="entry name" value="Cu-oxidase_C"/>
</dbReference>
<keyword evidence="13" id="KW-0732">Signal</keyword>
<dbReference type="InterPro" id="IPR034288">
    <property type="entry name" value="CuRO_1_LCC"/>
</dbReference>
<comment type="subcellular location">
    <subcellularLocation>
        <location evidence="2 13">Secreted</location>
        <location evidence="2 13">Extracellular space</location>
        <location evidence="2 13">Apoplast</location>
    </subcellularLocation>
</comment>
<dbReference type="GO" id="GO:0048046">
    <property type="term" value="C:apoplast"/>
    <property type="evidence" value="ECO:0007669"/>
    <property type="project" value="UniProtKB-SubCell"/>
</dbReference>
<comment type="function">
    <text evidence="13">Lignin degradation and detoxification of lignin-derived products.</text>
</comment>
<dbReference type="GO" id="GO:0005507">
    <property type="term" value="F:copper ion binding"/>
    <property type="evidence" value="ECO:0007669"/>
    <property type="project" value="InterPro"/>
</dbReference>
<evidence type="ECO:0000256" key="13">
    <source>
        <dbReference type="RuleBase" id="RU361119"/>
    </source>
</evidence>
<dbReference type="InterPro" id="IPR001117">
    <property type="entry name" value="Cu-oxidase_2nd"/>
</dbReference>
<dbReference type="InterPro" id="IPR034289">
    <property type="entry name" value="CuRO_3_LCC"/>
</dbReference>
<evidence type="ECO:0000256" key="5">
    <source>
        <dbReference type="ARBA" id="ARBA00022523"/>
    </source>
</evidence>
<dbReference type="PANTHER" id="PTHR11709">
    <property type="entry name" value="MULTI-COPPER OXIDASE"/>
    <property type="match status" value="1"/>
</dbReference>
<keyword evidence="10 13" id="KW-0186">Copper</keyword>
<organism evidence="17 18">
    <name type="scientific">Rosa chinensis</name>
    <name type="common">China rose</name>
    <dbReference type="NCBI Taxonomy" id="74649"/>
    <lineage>
        <taxon>Eukaryota</taxon>
        <taxon>Viridiplantae</taxon>
        <taxon>Streptophyta</taxon>
        <taxon>Embryophyta</taxon>
        <taxon>Tracheophyta</taxon>
        <taxon>Spermatophyta</taxon>
        <taxon>Magnoliopsida</taxon>
        <taxon>eudicotyledons</taxon>
        <taxon>Gunneridae</taxon>
        <taxon>Pentapetalae</taxon>
        <taxon>rosids</taxon>
        <taxon>fabids</taxon>
        <taxon>Rosales</taxon>
        <taxon>Rosaceae</taxon>
        <taxon>Rosoideae</taxon>
        <taxon>Rosoideae incertae sedis</taxon>
        <taxon>Rosa</taxon>
    </lineage>
</organism>
<keyword evidence="9 13" id="KW-0560">Oxidoreductase</keyword>
<evidence type="ECO:0000259" key="15">
    <source>
        <dbReference type="Pfam" id="PF07731"/>
    </source>
</evidence>
<keyword evidence="5 13" id="KW-0052">Apoplast</keyword>
<feature type="signal peptide" evidence="13">
    <location>
        <begin position="1"/>
        <end position="31"/>
    </location>
</feature>
<dbReference type="Pfam" id="PF00394">
    <property type="entry name" value="Cu-oxidase"/>
    <property type="match status" value="1"/>
</dbReference>
<proteinExistence type="inferred from homology"/>